<evidence type="ECO:0000256" key="1">
    <source>
        <dbReference type="SAM" id="MobiDB-lite"/>
    </source>
</evidence>
<gene>
    <name evidence="2" type="ORF">KME28_25175</name>
</gene>
<evidence type="ECO:0000313" key="2">
    <source>
        <dbReference type="EMBL" id="MBW4434913.1"/>
    </source>
</evidence>
<comment type="caution">
    <text evidence="2">The sequence shown here is derived from an EMBL/GenBank/DDBJ whole genome shotgun (WGS) entry which is preliminary data.</text>
</comment>
<feature type="region of interest" description="Disordered" evidence="1">
    <location>
        <begin position="225"/>
        <end position="245"/>
    </location>
</feature>
<protein>
    <submittedName>
        <fullName evidence="2">Uncharacterized protein</fullName>
    </submittedName>
</protein>
<organism evidence="2 3">
    <name type="scientific">Pelatocladus maniniholoensis HA4357-MV3</name>
    <dbReference type="NCBI Taxonomy" id="1117104"/>
    <lineage>
        <taxon>Bacteria</taxon>
        <taxon>Bacillati</taxon>
        <taxon>Cyanobacteriota</taxon>
        <taxon>Cyanophyceae</taxon>
        <taxon>Nostocales</taxon>
        <taxon>Nostocaceae</taxon>
        <taxon>Pelatocladus</taxon>
    </lineage>
</organism>
<name>A0A9E3HCE1_9NOST</name>
<dbReference type="EMBL" id="JAHHHW010000145">
    <property type="protein sequence ID" value="MBW4434913.1"/>
    <property type="molecule type" value="Genomic_DNA"/>
</dbReference>
<dbReference type="Proteomes" id="UP000813215">
    <property type="component" value="Unassembled WGS sequence"/>
</dbReference>
<evidence type="ECO:0000313" key="3">
    <source>
        <dbReference type="Proteomes" id="UP000813215"/>
    </source>
</evidence>
<accession>A0A9E3HCE1</accession>
<reference evidence="2" key="1">
    <citation type="submission" date="2021-05" db="EMBL/GenBank/DDBJ databases">
        <authorList>
            <person name="Pietrasiak N."/>
            <person name="Ward R."/>
            <person name="Stajich J.E."/>
            <person name="Kurbessoian T."/>
        </authorList>
    </citation>
    <scope>NUCLEOTIDE SEQUENCE</scope>
    <source>
        <strain evidence="2">HA4357-MV3</strain>
    </source>
</reference>
<reference evidence="2" key="2">
    <citation type="journal article" date="2022" name="Microbiol. Resour. Announc.">
        <title>Metagenome Sequencing to Explore Phylogenomics of Terrestrial Cyanobacteria.</title>
        <authorList>
            <person name="Ward R.D."/>
            <person name="Stajich J.E."/>
            <person name="Johansen J.R."/>
            <person name="Huntemann M."/>
            <person name="Clum A."/>
            <person name="Foster B."/>
            <person name="Foster B."/>
            <person name="Roux S."/>
            <person name="Palaniappan K."/>
            <person name="Varghese N."/>
            <person name="Mukherjee S."/>
            <person name="Reddy T.B.K."/>
            <person name="Daum C."/>
            <person name="Copeland A."/>
            <person name="Chen I.A."/>
            <person name="Ivanova N.N."/>
            <person name="Kyrpides N.C."/>
            <person name="Shapiro N."/>
            <person name="Eloe-Fadrosh E.A."/>
            <person name="Pietrasiak N."/>
        </authorList>
    </citation>
    <scope>NUCLEOTIDE SEQUENCE</scope>
    <source>
        <strain evidence="2">HA4357-MV3</strain>
    </source>
</reference>
<dbReference type="AlphaFoldDB" id="A0A9E3HCE1"/>
<sequence>MLTLEEQTNSSTSLSFSQTSLDNDIALASGLWEQANDLLIQAGRLLANAKACSKRNFTKLLSAAHLEKAQVNKLIKAASVADEIPTVVAQRLGFHQILQLAQPKNAQALFVVTPDDTQISIASKIKSYSPTTTPRSNEQMKFVGKKTQKLRIEIPGSHEANNLFDEWKASGLSPLQWLQTRNQPTYHSLNLKKLGVDAERLPQVPLKTQIAHESTRGEVFSAVPGTEQGSPNFLKRSNPDQSLNPDQRLNPLLQQTTLAHNSEQTIEQHQLKTHIESQQQAIVPTTCSPQEEVIEINEEALCSEQGEEERKLLKGSMGMDFPLCPPPSAPMHGSVMGDR</sequence>
<proteinExistence type="predicted"/>